<dbReference type="Gene3D" id="1.20.1050.10">
    <property type="match status" value="1"/>
</dbReference>
<dbReference type="InterPro" id="IPR036249">
    <property type="entry name" value="Thioredoxin-like_sf"/>
</dbReference>
<accession>A0A0C9UYE9</accession>
<dbReference type="AlphaFoldDB" id="A0A0C9UYE9"/>
<organism evidence="3 4">
    <name type="scientific">Sphaerobolus stellatus (strain SS14)</name>
    <dbReference type="NCBI Taxonomy" id="990650"/>
    <lineage>
        <taxon>Eukaryota</taxon>
        <taxon>Fungi</taxon>
        <taxon>Dikarya</taxon>
        <taxon>Basidiomycota</taxon>
        <taxon>Agaricomycotina</taxon>
        <taxon>Agaricomycetes</taxon>
        <taxon>Phallomycetidae</taxon>
        <taxon>Geastrales</taxon>
        <taxon>Sphaerobolaceae</taxon>
        <taxon>Sphaerobolus</taxon>
    </lineage>
</organism>
<sequence>MSSEPKITLFDIISNLKPSPVWSISTWKVRYLLNYKRIPYKTVWVSFPDIEATLIKEGGKASSYALPAIKDESGPEPVVIIGTIECAEYLEEKFPERPVFPKTGKALEHAVEAFFDAVVFPKFFMPVLSLTYEILDEHAKPYFRRTREKAFGKTLEEFSSEGPVRDGQWKDLEAAFDKLAAIYDKNGSNVDFIAGGANPTHADFYTASNLMWINCVSPEEWKNRGVEQWSNGRWGRLLKRLEEWENPKD</sequence>
<name>A0A0C9UYE9_SPHS4</name>
<evidence type="ECO:0000259" key="1">
    <source>
        <dbReference type="Pfam" id="PF13409"/>
    </source>
</evidence>
<dbReference type="EMBL" id="KN837148">
    <property type="protein sequence ID" value="KIJ39894.1"/>
    <property type="molecule type" value="Genomic_DNA"/>
</dbReference>
<dbReference type="InterPro" id="IPR054416">
    <property type="entry name" value="GST_UstS-like_C"/>
</dbReference>
<dbReference type="SUPFAM" id="SSF52833">
    <property type="entry name" value="Thioredoxin-like"/>
    <property type="match status" value="1"/>
</dbReference>
<evidence type="ECO:0000313" key="3">
    <source>
        <dbReference type="EMBL" id="KIJ39894.1"/>
    </source>
</evidence>
<dbReference type="Pfam" id="PF13409">
    <property type="entry name" value="GST_N_2"/>
    <property type="match status" value="1"/>
</dbReference>
<dbReference type="InterPro" id="IPR004045">
    <property type="entry name" value="Glutathione_S-Trfase_N"/>
</dbReference>
<dbReference type="OrthoDB" id="4951845at2759"/>
<dbReference type="Pfam" id="PF22041">
    <property type="entry name" value="GST_C_7"/>
    <property type="match status" value="1"/>
</dbReference>
<gene>
    <name evidence="3" type="ORF">M422DRAFT_257212</name>
</gene>
<evidence type="ECO:0000313" key="4">
    <source>
        <dbReference type="Proteomes" id="UP000054279"/>
    </source>
</evidence>
<dbReference type="Gene3D" id="3.40.30.10">
    <property type="entry name" value="Glutaredoxin"/>
    <property type="match status" value="1"/>
</dbReference>
<evidence type="ECO:0008006" key="5">
    <source>
        <dbReference type="Google" id="ProtNLM"/>
    </source>
</evidence>
<dbReference type="Proteomes" id="UP000054279">
    <property type="component" value="Unassembled WGS sequence"/>
</dbReference>
<dbReference type="HOGENOM" id="CLU_011226_4_0_1"/>
<keyword evidence="4" id="KW-1185">Reference proteome</keyword>
<evidence type="ECO:0000259" key="2">
    <source>
        <dbReference type="Pfam" id="PF22041"/>
    </source>
</evidence>
<feature type="domain" description="GST N-terminal" evidence="1">
    <location>
        <begin position="23"/>
        <end position="92"/>
    </location>
</feature>
<proteinExistence type="predicted"/>
<protein>
    <recommendedName>
        <fullName evidence="5">GST N-terminal domain-containing protein</fullName>
    </recommendedName>
</protein>
<feature type="domain" description="Glutathione S-transferase UstS-like C-terminal" evidence="2">
    <location>
        <begin position="106"/>
        <end position="244"/>
    </location>
</feature>
<reference evidence="3 4" key="1">
    <citation type="submission" date="2014-06" db="EMBL/GenBank/DDBJ databases">
        <title>Evolutionary Origins and Diversification of the Mycorrhizal Mutualists.</title>
        <authorList>
            <consortium name="DOE Joint Genome Institute"/>
            <consortium name="Mycorrhizal Genomics Consortium"/>
            <person name="Kohler A."/>
            <person name="Kuo A."/>
            <person name="Nagy L.G."/>
            <person name="Floudas D."/>
            <person name="Copeland A."/>
            <person name="Barry K.W."/>
            <person name="Cichocki N."/>
            <person name="Veneault-Fourrey C."/>
            <person name="LaButti K."/>
            <person name="Lindquist E.A."/>
            <person name="Lipzen A."/>
            <person name="Lundell T."/>
            <person name="Morin E."/>
            <person name="Murat C."/>
            <person name="Riley R."/>
            <person name="Ohm R."/>
            <person name="Sun H."/>
            <person name="Tunlid A."/>
            <person name="Henrissat B."/>
            <person name="Grigoriev I.V."/>
            <person name="Hibbett D.S."/>
            <person name="Martin F."/>
        </authorList>
    </citation>
    <scope>NUCLEOTIDE SEQUENCE [LARGE SCALE GENOMIC DNA]</scope>
    <source>
        <strain evidence="3 4">SS14</strain>
    </source>
</reference>